<evidence type="ECO:0000256" key="2">
    <source>
        <dbReference type="ARBA" id="ARBA00022448"/>
    </source>
</evidence>
<dbReference type="InterPro" id="IPR055348">
    <property type="entry name" value="DctQ"/>
</dbReference>
<organism evidence="11 12">
    <name type="scientific">Cytobacillus oceanisediminis</name>
    <dbReference type="NCBI Taxonomy" id="665099"/>
    <lineage>
        <taxon>Bacteria</taxon>
        <taxon>Bacillati</taxon>
        <taxon>Bacillota</taxon>
        <taxon>Bacilli</taxon>
        <taxon>Bacillales</taxon>
        <taxon>Bacillaceae</taxon>
        <taxon>Cytobacillus</taxon>
    </lineage>
</organism>
<evidence type="ECO:0000256" key="7">
    <source>
        <dbReference type="ARBA" id="ARBA00023136"/>
    </source>
</evidence>
<dbReference type="Pfam" id="PF04290">
    <property type="entry name" value="DctQ"/>
    <property type="match status" value="1"/>
</dbReference>
<dbReference type="RefSeq" id="WP_181395937.1">
    <property type="nucleotide sequence ID" value="NZ_QGTW01000002.1"/>
</dbReference>
<dbReference type="AlphaFoldDB" id="A0A2V3AD13"/>
<reference evidence="11 12" key="1">
    <citation type="submission" date="2018-05" db="EMBL/GenBank/DDBJ databases">
        <title>Freshwater and sediment microbial communities from various areas in North America, analyzing microbe dynamics in response to fracking.</title>
        <authorList>
            <person name="Lamendella R."/>
        </authorList>
    </citation>
    <scope>NUCLEOTIDE SEQUENCE [LARGE SCALE GENOMIC DNA]</scope>
    <source>
        <strain evidence="11 12">15_TX</strain>
    </source>
</reference>
<evidence type="ECO:0000256" key="4">
    <source>
        <dbReference type="ARBA" id="ARBA00022519"/>
    </source>
</evidence>
<evidence type="ECO:0000313" key="12">
    <source>
        <dbReference type="Proteomes" id="UP000247150"/>
    </source>
</evidence>
<dbReference type="InterPro" id="IPR007387">
    <property type="entry name" value="TRAP_DctQ"/>
</dbReference>
<feature type="domain" description="Tripartite ATP-independent periplasmic transporters DctQ component" evidence="10">
    <location>
        <begin position="26"/>
        <end position="151"/>
    </location>
</feature>
<dbReference type="Proteomes" id="UP000247150">
    <property type="component" value="Unassembled WGS sequence"/>
</dbReference>
<dbReference type="EMBL" id="QGTW01000002">
    <property type="protein sequence ID" value="PWW31424.1"/>
    <property type="molecule type" value="Genomic_DNA"/>
</dbReference>
<protein>
    <submittedName>
        <fullName evidence="11">TRAP-type C4-dicarboxylate transport system permease small subunit</fullName>
    </submittedName>
</protein>
<keyword evidence="6 9" id="KW-1133">Transmembrane helix</keyword>
<evidence type="ECO:0000256" key="1">
    <source>
        <dbReference type="ARBA" id="ARBA00004429"/>
    </source>
</evidence>
<comment type="caution">
    <text evidence="11">The sequence shown here is derived from an EMBL/GenBank/DDBJ whole genome shotgun (WGS) entry which is preliminary data.</text>
</comment>
<evidence type="ECO:0000256" key="9">
    <source>
        <dbReference type="SAM" id="Phobius"/>
    </source>
</evidence>
<keyword evidence="7 9" id="KW-0472">Membrane</keyword>
<sequence length="155" mass="17859">MLLKKIDYYIVKLLEFIITFCLSITVILTLAQVFYRFVLKHSLSWSQEVVMISFVYSILFGAALAFEKSEHLTVDVWENAKASVQKAFNVIAYIIVLIIIGVFFYYGLMLVSDNLKSGQIVGFLPIKKGYVYMALPISSLFMLYFHVKKVFKWPG</sequence>
<feature type="transmembrane region" description="Helical" evidence="9">
    <location>
        <begin position="49"/>
        <end position="66"/>
    </location>
</feature>
<keyword evidence="5 9" id="KW-0812">Transmembrane</keyword>
<evidence type="ECO:0000256" key="5">
    <source>
        <dbReference type="ARBA" id="ARBA00022692"/>
    </source>
</evidence>
<feature type="transmembrane region" description="Helical" evidence="9">
    <location>
        <begin position="87"/>
        <end position="109"/>
    </location>
</feature>
<feature type="transmembrane region" description="Helical" evidence="9">
    <location>
        <begin position="129"/>
        <end position="147"/>
    </location>
</feature>
<evidence type="ECO:0000256" key="3">
    <source>
        <dbReference type="ARBA" id="ARBA00022475"/>
    </source>
</evidence>
<evidence type="ECO:0000256" key="8">
    <source>
        <dbReference type="ARBA" id="ARBA00038436"/>
    </source>
</evidence>
<dbReference type="GO" id="GO:0022857">
    <property type="term" value="F:transmembrane transporter activity"/>
    <property type="evidence" value="ECO:0007669"/>
    <property type="project" value="TreeGrafter"/>
</dbReference>
<dbReference type="PANTHER" id="PTHR35011:SF11">
    <property type="entry name" value="TRAP TRANSPORTER SMALL PERMEASE PROTEIN"/>
    <property type="match status" value="1"/>
</dbReference>
<dbReference type="GO" id="GO:0005886">
    <property type="term" value="C:plasma membrane"/>
    <property type="evidence" value="ECO:0007669"/>
    <property type="project" value="UniProtKB-SubCell"/>
</dbReference>
<comment type="similarity">
    <text evidence="8">Belongs to the TRAP transporter small permease family.</text>
</comment>
<evidence type="ECO:0000313" key="11">
    <source>
        <dbReference type="EMBL" id="PWW31424.1"/>
    </source>
</evidence>
<comment type="subcellular location">
    <subcellularLocation>
        <location evidence="1">Cell inner membrane</location>
        <topology evidence="1">Multi-pass membrane protein</topology>
    </subcellularLocation>
</comment>
<proteinExistence type="inferred from homology"/>
<feature type="transmembrane region" description="Helical" evidence="9">
    <location>
        <begin position="12"/>
        <end position="37"/>
    </location>
</feature>
<evidence type="ECO:0000259" key="10">
    <source>
        <dbReference type="Pfam" id="PF04290"/>
    </source>
</evidence>
<dbReference type="PANTHER" id="PTHR35011">
    <property type="entry name" value="2,3-DIKETO-L-GULONATE TRAP TRANSPORTER SMALL PERMEASE PROTEIN YIAM"/>
    <property type="match status" value="1"/>
</dbReference>
<name>A0A2V3AD13_9BACI</name>
<keyword evidence="4" id="KW-0997">Cell inner membrane</keyword>
<gene>
    <name evidence="11" type="ORF">DFO73_102423</name>
</gene>
<accession>A0A2V3AD13</accession>
<keyword evidence="2" id="KW-0813">Transport</keyword>
<keyword evidence="3" id="KW-1003">Cell membrane</keyword>
<evidence type="ECO:0000256" key="6">
    <source>
        <dbReference type="ARBA" id="ARBA00022989"/>
    </source>
</evidence>
<dbReference type="GO" id="GO:0015740">
    <property type="term" value="P:C4-dicarboxylate transport"/>
    <property type="evidence" value="ECO:0007669"/>
    <property type="project" value="TreeGrafter"/>
</dbReference>